<dbReference type="Gene3D" id="3.40.50.720">
    <property type="entry name" value="NAD(P)-binding Rossmann-like Domain"/>
    <property type="match status" value="1"/>
</dbReference>
<dbReference type="Proteomes" id="UP000186583">
    <property type="component" value="Unassembled WGS sequence"/>
</dbReference>
<dbReference type="SUPFAM" id="SSF51735">
    <property type="entry name" value="NAD(P)-binding Rossmann-fold domains"/>
    <property type="match status" value="1"/>
</dbReference>
<sequence length="304" mass="33491">MTFNNVLLVGSTGYLGSRILDALVSKGNFNITLLLRKDRSSTPQGVRSIVVDFGSDVKLKAALRDQDLVIDATSDFDPRTSIRLMDAAVSAGVKRFFASEYSAHPNNSVVRSLPVFAGKAAALQHLQQLADKGKITYTAISNNAFLDWTLRNGFLNIDLANKKVNLLNDGKVGIYWTLLSSITDAVINSISRAEETKNRVCYIYSIYKSQAEMVNLAQEALGADGWEITRTDMNKVYEDALAKWSAGQISMQVVGDMIRYANATPDCSKKLEKDDNQLLGVKPLSDEDIKEIIKDIAKELQATK</sequence>
<evidence type="ECO:0000256" key="1">
    <source>
        <dbReference type="ARBA" id="ARBA00022857"/>
    </source>
</evidence>
<keyword evidence="1" id="KW-0521">NADP</keyword>
<evidence type="ECO:0000259" key="3">
    <source>
        <dbReference type="Pfam" id="PF05368"/>
    </source>
</evidence>
<dbReference type="EMBL" id="MPGH01000204">
    <property type="protein sequence ID" value="OLN83321.1"/>
    <property type="molecule type" value="Genomic_DNA"/>
</dbReference>
<evidence type="ECO:0000313" key="4">
    <source>
        <dbReference type="EMBL" id="OLN83321.1"/>
    </source>
</evidence>
<protein>
    <submittedName>
        <fullName evidence="4">Bifunctional pinoresinol-lariciresinol reductase</fullName>
    </submittedName>
</protein>
<dbReference type="PANTHER" id="PTHR47706">
    <property type="entry name" value="NMRA-LIKE FAMILY PROTEIN"/>
    <property type="match status" value="1"/>
</dbReference>
<accession>A0A1Q8RG45</accession>
<dbReference type="Pfam" id="PF05368">
    <property type="entry name" value="NmrA"/>
    <property type="match status" value="1"/>
</dbReference>
<proteinExistence type="predicted"/>
<organism evidence="4 5">
    <name type="scientific">Colletotrichum chlorophyti</name>
    <dbReference type="NCBI Taxonomy" id="708187"/>
    <lineage>
        <taxon>Eukaryota</taxon>
        <taxon>Fungi</taxon>
        <taxon>Dikarya</taxon>
        <taxon>Ascomycota</taxon>
        <taxon>Pezizomycotina</taxon>
        <taxon>Sordariomycetes</taxon>
        <taxon>Hypocreomycetidae</taxon>
        <taxon>Glomerellales</taxon>
        <taxon>Glomerellaceae</taxon>
        <taxon>Colletotrichum</taxon>
    </lineage>
</organism>
<dbReference type="CDD" id="cd05259">
    <property type="entry name" value="PCBER_SDR_a"/>
    <property type="match status" value="1"/>
</dbReference>
<dbReference type="InterPro" id="IPR008030">
    <property type="entry name" value="NmrA-like"/>
</dbReference>
<comment type="caution">
    <text evidence="4">The sequence shown here is derived from an EMBL/GenBank/DDBJ whole genome shotgun (WGS) entry which is preliminary data.</text>
</comment>
<dbReference type="OrthoDB" id="9974981at2759"/>
<dbReference type="STRING" id="708187.A0A1Q8RG45"/>
<evidence type="ECO:0000256" key="2">
    <source>
        <dbReference type="ARBA" id="ARBA00023002"/>
    </source>
</evidence>
<dbReference type="PANTHER" id="PTHR47706:SF1">
    <property type="entry name" value="CIPA-LIKE, PUTATIVE (AFU_ORTHOLOGUE AFUA_1G12460)-RELATED"/>
    <property type="match status" value="1"/>
</dbReference>
<reference evidence="4 5" key="1">
    <citation type="submission" date="2016-11" db="EMBL/GenBank/DDBJ databases">
        <title>Draft Genome Assembly of Colletotrichum chlorophyti a pathogen of herbaceous plants.</title>
        <authorList>
            <person name="Gan P."/>
            <person name="Narusaka M."/>
            <person name="Tsushima A."/>
            <person name="Narusaka Y."/>
            <person name="Takano Y."/>
            <person name="Shirasu K."/>
        </authorList>
    </citation>
    <scope>NUCLEOTIDE SEQUENCE [LARGE SCALE GENOMIC DNA]</scope>
    <source>
        <strain evidence="4 5">NTL11</strain>
    </source>
</reference>
<gene>
    <name evidence="4" type="ORF">CCHL11_03006</name>
</gene>
<dbReference type="InterPro" id="IPR051609">
    <property type="entry name" value="NmrA/Isoflavone_reductase-like"/>
</dbReference>
<dbReference type="GO" id="GO:0016491">
    <property type="term" value="F:oxidoreductase activity"/>
    <property type="evidence" value="ECO:0007669"/>
    <property type="project" value="UniProtKB-KW"/>
</dbReference>
<dbReference type="AlphaFoldDB" id="A0A1Q8RG45"/>
<keyword evidence="5" id="KW-1185">Reference proteome</keyword>
<evidence type="ECO:0000313" key="5">
    <source>
        <dbReference type="Proteomes" id="UP000186583"/>
    </source>
</evidence>
<feature type="domain" description="NmrA-like" evidence="3">
    <location>
        <begin position="5"/>
        <end position="146"/>
    </location>
</feature>
<dbReference type="Gene3D" id="3.90.25.10">
    <property type="entry name" value="UDP-galactose 4-epimerase, domain 1"/>
    <property type="match status" value="1"/>
</dbReference>
<dbReference type="InterPro" id="IPR036291">
    <property type="entry name" value="NAD(P)-bd_dom_sf"/>
</dbReference>
<name>A0A1Q8RG45_9PEZI</name>
<keyword evidence="2" id="KW-0560">Oxidoreductase</keyword>
<dbReference type="InterPro" id="IPR045312">
    <property type="entry name" value="PCBER-like"/>
</dbReference>